<evidence type="ECO:0000313" key="1">
    <source>
        <dbReference type="EMBL" id="HIX00988.1"/>
    </source>
</evidence>
<reference evidence="1" key="2">
    <citation type="submission" date="2021-04" db="EMBL/GenBank/DDBJ databases">
        <authorList>
            <person name="Gilroy R."/>
        </authorList>
    </citation>
    <scope>NUCLEOTIDE SEQUENCE</scope>
    <source>
        <strain evidence="1">ChiHejej3B27-3195</strain>
    </source>
</reference>
<organism evidence="1 2">
    <name type="scientific">Candidatus Nesterenkonia stercoripullorum</name>
    <dbReference type="NCBI Taxonomy" id="2838701"/>
    <lineage>
        <taxon>Bacteria</taxon>
        <taxon>Bacillati</taxon>
        <taxon>Actinomycetota</taxon>
        <taxon>Actinomycetes</taxon>
        <taxon>Micrococcales</taxon>
        <taxon>Micrococcaceae</taxon>
        <taxon>Nesterenkonia</taxon>
    </lineage>
</organism>
<evidence type="ECO:0000313" key="2">
    <source>
        <dbReference type="Proteomes" id="UP000824151"/>
    </source>
</evidence>
<sequence length="78" mass="8881">MSLPPVDLTEELQGHYPYLHLFVTRAEDMEAHFRIGYRHGLVESKTLAVDATWSAIKFTHPRPGQHYNNSFGTLPEGT</sequence>
<dbReference type="AlphaFoldDB" id="A0A9D1UV32"/>
<dbReference type="Proteomes" id="UP000824151">
    <property type="component" value="Unassembled WGS sequence"/>
</dbReference>
<comment type="caution">
    <text evidence="1">The sequence shown here is derived from an EMBL/GenBank/DDBJ whole genome shotgun (WGS) entry which is preliminary data.</text>
</comment>
<protein>
    <submittedName>
        <fullName evidence="1">Uncharacterized protein</fullName>
    </submittedName>
</protein>
<dbReference type="EMBL" id="DXGD01000473">
    <property type="protein sequence ID" value="HIX00988.1"/>
    <property type="molecule type" value="Genomic_DNA"/>
</dbReference>
<reference evidence="1" key="1">
    <citation type="journal article" date="2021" name="PeerJ">
        <title>Extensive microbial diversity within the chicken gut microbiome revealed by metagenomics and culture.</title>
        <authorList>
            <person name="Gilroy R."/>
            <person name="Ravi A."/>
            <person name="Getino M."/>
            <person name="Pursley I."/>
            <person name="Horton D.L."/>
            <person name="Alikhan N.F."/>
            <person name="Baker D."/>
            <person name="Gharbi K."/>
            <person name="Hall N."/>
            <person name="Watson M."/>
            <person name="Adriaenssens E.M."/>
            <person name="Foster-Nyarko E."/>
            <person name="Jarju S."/>
            <person name="Secka A."/>
            <person name="Antonio M."/>
            <person name="Oren A."/>
            <person name="Chaudhuri R.R."/>
            <person name="La Ragione R."/>
            <person name="Hildebrand F."/>
            <person name="Pallen M.J."/>
        </authorList>
    </citation>
    <scope>NUCLEOTIDE SEQUENCE</scope>
    <source>
        <strain evidence="1">ChiHejej3B27-3195</strain>
    </source>
</reference>
<gene>
    <name evidence="1" type="ORF">H9871_12695</name>
</gene>
<proteinExistence type="predicted"/>
<accession>A0A9D1UV32</accession>
<name>A0A9D1UV32_9MICC</name>